<reference evidence="2" key="1">
    <citation type="submission" date="2023-03" db="EMBL/GenBank/DDBJ databases">
        <title>Massive genome expansion in bonnet fungi (Mycena s.s.) driven by repeated elements and novel gene families across ecological guilds.</title>
        <authorList>
            <consortium name="Lawrence Berkeley National Laboratory"/>
            <person name="Harder C.B."/>
            <person name="Miyauchi S."/>
            <person name="Viragh M."/>
            <person name="Kuo A."/>
            <person name="Thoen E."/>
            <person name="Andreopoulos B."/>
            <person name="Lu D."/>
            <person name="Skrede I."/>
            <person name="Drula E."/>
            <person name="Henrissat B."/>
            <person name="Morin E."/>
            <person name="Kohler A."/>
            <person name="Barry K."/>
            <person name="LaButti K."/>
            <person name="Morin E."/>
            <person name="Salamov A."/>
            <person name="Lipzen A."/>
            <person name="Mereny Z."/>
            <person name="Hegedus B."/>
            <person name="Baldrian P."/>
            <person name="Stursova M."/>
            <person name="Weitz H."/>
            <person name="Taylor A."/>
            <person name="Grigoriev I.V."/>
            <person name="Nagy L.G."/>
            <person name="Martin F."/>
            <person name="Kauserud H."/>
        </authorList>
    </citation>
    <scope>NUCLEOTIDE SEQUENCE</scope>
    <source>
        <strain evidence="2">9144</strain>
    </source>
</reference>
<feature type="compositionally biased region" description="Basic and acidic residues" evidence="1">
    <location>
        <begin position="189"/>
        <end position="202"/>
    </location>
</feature>
<sequence length="510" mass="56935">MSWMPEDMVEALIERNVTAEHCKIREILECAVNYEWQRSIAKRYATQRRSWRSGQGDGPTCRDARDAQPRMAAAHREMAERRFRFVKRAPVKNEYKAQDKRPDAARVIPKESRPGGRDGGASGQQKSRARVVQCYNCGGPHYQDQCPKPRKPKLQMFAMRTIDDTESGAPSTKEKPGASSSAATPPDEQFNHARDESDKESGSGDGGSEYDSDYTIEECTEYSYGDEDEEHLGYIAEAGDSIPDLMDCASEMADEDTDVNGADADLGRLKCDEFTPEVRTRKPVPNNIGLFGVCDDYEDEFVSEKDIDELAQEIVVCMGATGSIEMALEYCAAVREKPPPTTSGRSKRNVYLRRSKTPQARPKCSLRENYCLTAYVKINGSTAFALFDSGCTTEACSPDFARVAGITVFPIEADVTLQLGMAGSRAKINHGMRAVIKYDDIKSDEYFDIVNLDRFNVIIGTKFMRKHRVSLDFGDNTIRVCGAPTATLTEKEEGCELERRNAARRLPKQE</sequence>
<protein>
    <submittedName>
        <fullName evidence="2">Uncharacterized protein</fullName>
    </submittedName>
</protein>
<accession>A0AAD6YNC4</accession>
<comment type="caution">
    <text evidence="2">The sequence shown here is derived from an EMBL/GenBank/DDBJ whole genome shotgun (WGS) entry which is preliminary data.</text>
</comment>
<name>A0AAD6YNC4_9AGAR</name>
<proteinExistence type="predicted"/>
<keyword evidence="3" id="KW-1185">Reference proteome</keyword>
<evidence type="ECO:0000313" key="2">
    <source>
        <dbReference type="EMBL" id="KAJ7224419.1"/>
    </source>
</evidence>
<dbReference type="CDD" id="cd00303">
    <property type="entry name" value="retropepsin_like"/>
    <property type="match status" value="1"/>
</dbReference>
<feature type="region of interest" description="Disordered" evidence="1">
    <location>
        <begin position="164"/>
        <end position="213"/>
    </location>
</feature>
<feature type="region of interest" description="Disordered" evidence="1">
    <location>
        <begin position="93"/>
        <end position="128"/>
    </location>
</feature>
<dbReference type="SUPFAM" id="SSF50630">
    <property type="entry name" value="Acid proteases"/>
    <property type="match status" value="1"/>
</dbReference>
<dbReference type="Proteomes" id="UP001219525">
    <property type="component" value="Unassembled WGS sequence"/>
</dbReference>
<organism evidence="2 3">
    <name type="scientific">Mycena pura</name>
    <dbReference type="NCBI Taxonomy" id="153505"/>
    <lineage>
        <taxon>Eukaryota</taxon>
        <taxon>Fungi</taxon>
        <taxon>Dikarya</taxon>
        <taxon>Basidiomycota</taxon>
        <taxon>Agaricomycotina</taxon>
        <taxon>Agaricomycetes</taxon>
        <taxon>Agaricomycetidae</taxon>
        <taxon>Agaricales</taxon>
        <taxon>Marasmiineae</taxon>
        <taxon>Mycenaceae</taxon>
        <taxon>Mycena</taxon>
    </lineage>
</organism>
<gene>
    <name evidence="2" type="ORF">GGX14DRAFT_557297</name>
</gene>
<feature type="compositionally biased region" description="Basic and acidic residues" evidence="1">
    <location>
        <begin position="93"/>
        <end position="116"/>
    </location>
</feature>
<dbReference type="AlphaFoldDB" id="A0AAD6YNC4"/>
<evidence type="ECO:0000313" key="3">
    <source>
        <dbReference type="Proteomes" id="UP001219525"/>
    </source>
</evidence>
<evidence type="ECO:0000256" key="1">
    <source>
        <dbReference type="SAM" id="MobiDB-lite"/>
    </source>
</evidence>
<dbReference type="InterPro" id="IPR021109">
    <property type="entry name" value="Peptidase_aspartic_dom_sf"/>
</dbReference>
<dbReference type="Gene3D" id="2.40.70.10">
    <property type="entry name" value="Acid Proteases"/>
    <property type="match status" value="1"/>
</dbReference>
<dbReference type="EMBL" id="JARJCW010000005">
    <property type="protein sequence ID" value="KAJ7224419.1"/>
    <property type="molecule type" value="Genomic_DNA"/>
</dbReference>